<dbReference type="Gene3D" id="3.40.50.720">
    <property type="entry name" value="NAD(P)-binding Rossmann-like Domain"/>
    <property type="match status" value="1"/>
</dbReference>
<dbReference type="PANTHER" id="PTHR24320">
    <property type="entry name" value="RETINOL DEHYDROGENASE"/>
    <property type="match status" value="1"/>
</dbReference>
<keyword evidence="5" id="KW-1185">Reference proteome</keyword>
<dbReference type="OrthoDB" id="47007at2759"/>
<dbReference type="PANTHER" id="PTHR24320:SF148">
    <property type="entry name" value="NAD(P)-BINDING ROSSMANN-FOLD SUPERFAMILY PROTEIN"/>
    <property type="match status" value="1"/>
</dbReference>
<proteinExistence type="inferred from homology"/>
<dbReference type="AlphaFoldDB" id="A0A9W7ALH6"/>
<dbReference type="InterPro" id="IPR036291">
    <property type="entry name" value="NAD(P)-bd_dom_sf"/>
</dbReference>
<keyword evidence="3" id="KW-1133">Transmembrane helix</keyword>
<dbReference type="Pfam" id="PF00106">
    <property type="entry name" value="adh_short"/>
    <property type="match status" value="1"/>
</dbReference>
<keyword evidence="2" id="KW-0560">Oxidoreductase</keyword>
<feature type="transmembrane region" description="Helical" evidence="3">
    <location>
        <begin position="21"/>
        <end position="40"/>
    </location>
</feature>
<keyword evidence="3" id="KW-0812">Transmembrane</keyword>
<evidence type="ECO:0000256" key="2">
    <source>
        <dbReference type="ARBA" id="ARBA00023002"/>
    </source>
</evidence>
<reference evidence="5" key="1">
    <citation type="journal article" date="2023" name="Commun. Biol.">
        <title>Genome analysis of Parmales, the sister group of diatoms, reveals the evolutionary specialization of diatoms from phago-mixotrophs to photoautotrophs.</title>
        <authorList>
            <person name="Ban H."/>
            <person name="Sato S."/>
            <person name="Yoshikawa S."/>
            <person name="Yamada K."/>
            <person name="Nakamura Y."/>
            <person name="Ichinomiya M."/>
            <person name="Sato N."/>
            <person name="Blanc-Mathieu R."/>
            <person name="Endo H."/>
            <person name="Kuwata A."/>
            <person name="Ogata H."/>
        </authorList>
    </citation>
    <scope>NUCLEOTIDE SEQUENCE [LARGE SCALE GENOMIC DNA]</scope>
    <source>
        <strain evidence="5">NIES 3701</strain>
    </source>
</reference>
<gene>
    <name evidence="4" type="ORF">TrST_g5011</name>
</gene>
<comment type="similarity">
    <text evidence="1">Belongs to the short-chain dehydrogenases/reductases (SDR) family.</text>
</comment>
<name>A0A9W7ALH6_9STRA</name>
<evidence type="ECO:0000256" key="3">
    <source>
        <dbReference type="SAM" id="Phobius"/>
    </source>
</evidence>
<dbReference type="Proteomes" id="UP001165085">
    <property type="component" value="Unassembled WGS sequence"/>
</dbReference>
<dbReference type="SUPFAM" id="SSF51735">
    <property type="entry name" value="NAD(P)-binding Rossmann-fold domains"/>
    <property type="match status" value="1"/>
</dbReference>
<evidence type="ECO:0000256" key="1">
    <source>
        <dbReference type="ARBA" id="ARBA00006484"/>
    </source>
</evidence>
<keyword evidence="3" id="KW-0472">Membrane</keyword>
<dbReference type="GO" id="GO:0016491">
    <property type="term" value="F:oxidoreductase activity"/>
    <property type="evidence" value="ECO:0007669"/>
    <property type="project" value="UniProtKB-KW"/>
</dbReference>
<protein>
    <recommendedName>
        <fullName evidence="6">NAD(P)-binding protein</fullName>
    </recommendedName>
</protein>
<dbReference type="InterPro" id="IPR002347">
    <property type="entry name" value="SDR_fam"/>
</dbReference>
<evidence type="ECO:0000313" key="5">
    <source>
        <dbReference type="Proteomes" id="UP001165085"/>
    </source>
</evidence>
<comment type="caution">
    <text evidence="4">The sequence shown here is derived from an EMBL/GenBank/DDBJ whole genome shotgun (WGS) entry which is preliminary data.</text>
</comment>
<dbReference type="PRINTS" id="PR00081">
    <property type="entry name" value="GDHRDH"/>
</dbReference>
<evidence type="ECO:0008006" key="6">
    <source>
        <dbReference type="Google" id="ProtNLM"/>
    </source>
</evidence>
<accession>A0A9W7ALH6</accession>
<dbReference type="EMBL" id="BRXY01000185">
    <property type="protein sequence ID" value="GMH75111.1"/>
    <property type="molecule type" value="Genomic_DNA"/>
</dbReference>
<organism evidence="4 5">
    <name type="scientific">Triparma strigata</name>
    <dbReference type="NCBI Taxonomy" id="1606541"/>
    <lineage>
        <taxon>Eukaryota</taxon>
        <taxon>Sar</taxon>
        <taxon>Stramenopiles</taxon>
        <taxon>Ochrophyta</taxon>
        <taxon>Bolidophyceae</taxon>
        <taxon>Parmales</taxon>
        <taxon>Triparmaceae</taxon>
        <taxon>Triparma</taxon>
    </lineage>
</organism>
<evidence type="ECO:0000313" key="4">
    <source>
        <dbReference type="EMBL" id="GMH75111.1"/>
    </source>
</evidence>
<sequence>MVRKLTPRELRQRRATIKFGKIFTALSVGLWFLSSIPYIFIRVGTFLDNKGLLGEAPWTIKSKEMCGEQREKNAEGRVVVVTGANSGIGYEAAKTLALLNAEKVVLGCRSKGKCEYSKAMIDAERLELCFKGQEKDFTSNVIDPSLSLDLGDLDAVKKWAESLSAQEGVDYVTDLVLNAGIMSTPLEPRNPGTGLENQLHTNHVAHFYLTSLMLPLLESVSALEGAVKDSKVVTIASLAAQSPFSYSLSDINFTSGRSFSSLTAYSQSKRANLLFAQHLHSTLSPKGIKSLAAHPGYTRTNLFHNNWHFLPKQLDFIKDIASENTLFSMSSYDGAMMTVRSILDVNIPSGSYVTPAMYATGTPVVSRPKVSKWWNPGYKDGVIMYPFMENVWSWIWGGFSFKDEDVKGLNEFTEKVTGVKIE</sequence>